<accession>A0A2P2NER2</accession>
<reference evidence="1" key="1">
    <citation type="submission" date="2018-02" db="EMBL/GenBank/DDBJ databases">
        <title>Rhizophora mucronata_Transcriptome.</title>
        <authorList>
            <person name="Meera S.P."/>
            <person name="Sreeshan A."/>
            <person name="Augustine A."/>
        </authorList>
    </citation>
    <scope>NUCLEOTIDE SEQUENCE</scope>
    <source>
        <tissue evidence="1">Leaf</tissue>
    </source>
</reference>
<name>A0A2P2NER2_RHIMU</name>
<sequence>MNRGRIFGKVAAFLFFLLP</sequence>
<dbReference type="EMBL" id="GGEC01060460">
    <property type="protein sequence ID" value="MBX40944.1"/>
    <property type="molecule type" value="Transcribed_RNA"/>
</dbReference>
<proteinExistence type="predicted"/>
<protein>
    <submittedName>
        <fullName evidence="1">Uncharacterized protein</fullName>
    </submittedName>
</protein>
<organism evidence="1">
    <name type="scientific">Rhizophora mucronata</name>
    <name type="common">Asiatic mangrove</name>
    <dbReference type="NCBI Taxonomy" id="61149"/>
    <lineage>
        <taxon>Eukaryota</taxon>
        <taxon>Viridiplantae</taxon>
        <taxon>Streptophyta</taxon>
        <taxon>Embryophyta</taxon>
        <taxon>Tracheophyta</taxon>
        <taxon>Spermatophyta</taxon>
        <taxon>Magnoliopsida</taxon>
        <taxon>eudicotyledons</taxon>
        <taxon>Gunneridae</taxon>
        <taxon>Pentapetalae</taxon>
        <taxon>rosids</taxon>
        <taxon>fabids</taxon>
        <taxon>Malpighiales</taxon>
        <taxon>Rhizophoraceae</taxon>
        <taxon>Rhizophora</taxon>
    </lineage>
</organism>
<evidence type="ECO:0000313" key="1">
    <source>
        <dbReference type="EMBL" id="MBX40944.1"/>
    </source>
</evidence>
<dbReference type="AlphaFoldDB" id="A0A2P2NER2"/>